<dbReference type="GO" id="GO:0003723">
    <property type="term" value="F:RNA binding"/>
    <property type="evidence" value="ECO:0007669"/>
    <property type="project" value="UniProtKB-UniRule"/>
</dbReference>
<comment type="catalytic activity">
    <reaction evidence="5">
        <text>ATP + H2O = ADP + phosphate + H(+)</text>
        <dbReference type="Rhea" id="RHEA:13065"/>
        <dbReference type="ChEBI" id="CHEBI:15377"/>
        <dbReference type="ChEBI" id="CHEBI:15378"/>
        <dbReference type="ChEBI" id="CHEBI:30616"/>
        <dbReference type="ChEBI" id="CHEBI:43474"/>
        <dbReference type="ChEBI" id="CHEBI:456216"/>
        <dbReference type="EC" id="3.6.4.13"/>
    </reaction>
</comment>
<dbReference type="InterPro" id="IPR014001">
    <property type="entry name" value="Helicase_ATP-bd"/>
</dbReference>
<dbReference type="SMART" id="SM00487">
    <property type="entry name" value="DEXDc"/>
    <property type="match status" value="1"/>
</dbReference>
<keyword evidence="1 5" id="KW-0547">Nucleotide-binding</keyword>
<name>A0A7S3UE87_9CHLO</name>
<dbReference type="CDD" id="cd18787">
    <property type="entry name" value="SF2_C_DEAD"/>
    <property type="match status" value="1"/>
</dbReference>
<evidence type="ECO:0000256" key="4">
    <source>
        <dbReference type="ARBA" id="ARBA00022884"/>
    </source>
</evidence>
<dbReference type="CDD" id="cd17956">
    <property type="entry name" value="DEADc_DDX51"/>
    <property type="match status" value="1"/>
</dbReference>
<keyword evidence="2 5" id="KW-0378">Hydrolase</keyword>
<dbReference type="PROSITE" id="PS51194">
    <property type="entry name" value="HELICASE_CTER"/>
    <property type="match status" value="1"/>
</dbReference>
<dbReference type="Pfam" id="PF00271">
    <property type="entry name" value="Helicase_C"/>
    <property type="match status" value="1"/>
</dbReference>
<dbReference type="EC" id="3.6.4.13" evidence="5"/>
<comment type="similarity">
    <text evidence="5">Belongs to the DEAD box helicase family.</text>
</comment>
<dbReference type="PANTHER" id="PTHR24031">
    <property type="entry name" value="RNA HELICASE"/>
    <property type="match status" value="1"/>
</dbReference>
<feature type="domain" description="Helicase C-terminal" evidence="8">
    <location>
        <begin position="310"/>
        <end position="459"/>
    </location>
</feature>
<keyword evidence="3 5" id="KW-0067">ATP-binding</keyword>
<gene>
    <name evidence="9" type="ORF">PSAL00342_LOCUS3886</name>
</gene>
<evidence type="ECO:0000256" key="1">
    <source>
        <dbReference type="ARBA" id="ARBA00022741"/>
    </source>
</evidence>
<proteinExistence type="inferred from homology"/>
<dbReference type="GO" id="GO:0005524">
    <property type="term" value="F:ATP binding"/>
    <property type="evidence" value="ECO:0007669"/>
    <property type="project" value="UniProtKB-UniRule"/>
</dbReference>
<dbReference type="Gene3D" id="3.40.50.300">
    <property type="entry name" value="P-loop containing nucleotide triphosphate hydrolases"/>
    <property type="match status" value="2"/>
</dbReference>
<comment type="function">
    <text evidence="5">RNA helicase.</text>
</comment>
<dbReference type="SMART" id="SM00490">
    <property type="entry name" value="HELICc"/>
    <property type="match status" value="1"/>
</dbReference>
<evidence type="ECO:0000256" key="3">
    <source>
        <dbReference type="ARBA" id="ARBA00022840"/>
    </source>
</evidence>
<dbReference type="AlphaFoldDB" id="A0A7S3UE87"/>
<sequence>MDVEDDEPMERPQVRGTNRATPAHDKYARPEPTLHWMRKPTTWEGEAVELKRIGGMATPLKVALESCGIQQLFPIQVAMWTVSLGGNEEQHDLCINAATGSGKTLAYAIPVCQILLKRKVPRLRALVVLPTKDLALQVYTVFADLSSKLGLKVAVVAGSEHDSKHADNRSFQLTYHSQTDILVATPGRLVGLLKRFPGFTLEHLRFLVVDESDRLLRQAYQDWLPKTLRSMKGGHRPDDNHAKQDPTVLTPRPVKIVLSATLTRDPAKLGKLELHNPRYITLASTSQRYKLPTQLKEFKIVCAAQEKLLTLVKLLHTLQNVGPTIVFTASVDTTHELYLLLTAMVGLPVSVVEYSSYQTQAQRTKALLDFRSGQAQVIVASDAMTRGMDVQGAAVVVNYDTPVYAKTYVHRAGRTARAGASGSVYTILREEEVRHFKSMLRKADNNYVNNYKLSPECDKGLAERIALAEERVRIFTQRASVGQSKQAVSLELADLNTGALTVAKRQLASNLAMAQDKRAKSVK</sequence>
<evidence type="ECO:0000256" key="6">
    <source>
        <dbReference type="SAM" id="MobiDB-lite"/>
    </source>
</evidence>
<dbReference type="InterPro" id="IPR011545">
    <property type="entry name" value="DEAD/DEAH_box_helicase_dom"/>
</dbReference>
<dbReference type="GO" id="GO:0003724">
    <property type="term" value="F:RNA helicase activity"/>
    <property type="evidence" value="ECO:0007669"/>
    <property type="project" value="UniProtKB-EC"/>
</dbReference>
<comment type="domain">
    <text evidence="5">The Q motif is unique to and characteristic of the DEAD box family of RNA helicases and controls ATP binding and hydrolysis.</text>
</comment>
<evidence type="ECO:0000259" key="7">
    <source>
        <dbReference type="PROSITE" id="PS51192"/>
    </source>
</evidence>
<protein>
    <recommendedName>
        <fullName evidence="5">ATP-dependent RNA helicase</fullName>
        <ecNumber evidence="5">3.6.4.13</ecNumber>
    </recommendedName>
</protein>
<dbReference type="PROSITE" id="PS51192">
    <property type="entry name" value="HELICASE_ATP_BIND_1"/>
    <property type="match status" value="1"/>
</dbReference>
<reference evidence="9" key="1">
    <citation type="submission" date="2021-01" db="EMBL/GenBank/DDBJ databases">
        <authorList>
            <person name="Corre E."/>
            <person name="Pelletier E."/>
            <person name="Niang G."/>
            <person name="Scheremetjew M."/>
            <person name="Finn R."/>
            <person name="Kale V."/>
            <person name="Holt S."/>
            <person name="Cochrane G."/>
            <person name="Meng A."/>
            <person name="Brown T."/>
            <person name="Cohen L."/>
        </authorList>
    </citation>
    <scope>NUCLEOTIDE SEQUENCE</scope>
    <source>
        <strain evidence="9">CCMP1897</strain>
    </source>
</reference>
<evidence type="ECO:0000259" key="8">
    <source>
        <dbReference type="PROSITE" id="PS51194"/>
    </source>
</evidence>
<accession>A0A7S3UE87</accession>
<dbReference type="InterPro" id="IPR027417">
    <property type="entry name" value="P-loop_NTPase"/>
</dbReference>
<organism evidence="9">
    <name type="scientific">Picocystis salinarum</name>
    <dbReference type="NCBI Taxonomy" id="88271"/>
    <lineage>
        <taxon>Eukaryota</taxon>
        <taxon>Viridiplantae</taxon>
        <taxon>Chlorophyta</taxon>
        <taxon>Picocystophyceae</taxon>
        <taxon>Picocystales</taxon>
        <taxon>Picocystaceae</taxon>
        <taxon>Picocystis</taxon>
    </lineage>
</organism>
<dbReference type="GO" id="GO:0016787">
    <property type="term" value="F:hydrolase activity"/>
    <property type="evidence" value="ECO:0007669"/>
    <property type="project" value="UniProtKB-KW"/>
</dbReference>
<evidence type="ECO:0000256" key="5">
    <source>
        <dbReference type="RuleBase" id="RU365068"/>
    </source>
</evidence>
<dbReference type="Pfam" id="PF00270">
    <property type="entry name" value="DEAD"/>
    <property type="match status" value="1"/>
</dbReference>
<keyword evidence="5" id="KW-0347">Helicase</keyword>
<feature type="region of interest" description="Disordered" evidence="6">
    <location>
        <begin position="1"/>
        <end position="33"/>
    </location>
</feature>
<evidence type="ECO:0000256" key="2">
    <source>
        <dbReference type="ARBA" id="ARBA00022801"/>
    </source>
</evidence>
<feature type="domain" description="Helicase ATP-binding" evidence="7">
    <location>
        <begin position="84"/>
        <end position="280"/>
    </location>
</feature>
<dbReference type="SUPFAM" id="SSF52540">
    <property type="entry name" value="P-loop containing nucleoside triphosphate hydrolases"/>
    <property type="match status" value="1"/>
</dbReference>
<keyword evidence="4 5" id="KW-0694">RNA-binding</keyword>
<dbReference type="EMBL" id="HBIS01004280">
    <property type="protein sequence ID" value="CAE0610063.1"/>
    <property type="molecule type" value="Transcribed_RNA"/>
</dbReference>
<evidence type="ECO:0000313" key="9">
    <source>
        <dbReference type="EMBL" id="CAE0610063.1"/>
    </source>
</evidence>
<dbReference type="InterPro" id="IPR001650">
    <property type="entry name" value="Helicase_C-like"/>
</dbReference>